<dbReference type="GO" id="GO:0005096">
    <property type="term" value="F:GTPase activator activity"/>
    <property type="evidence" value="ECO:0007669"/>
    <property type="project" value="InterPro"/>
</dbReference>
<gene>
    <name evidence="9" type="primary">LOC118427013</name>
</gene>
<feature type="domain" description="Arf-GAP" evidence="7">
    <location>
        <begin position="9"/>
        <end position="133"/>
    </location>
</feature>
<dbReference type="RefSeq" id="XP_035692543.1">
    <property type="nucleotide sequence ID" value="XM_035836650.1"/>
</dbReference>
<keyword evidence="4" id="KW-0862">Zinc</keyword>
<feature type="compositionally biased region" description="Polar residues" evidence="6">
    <location>
        <begin position="366"/>
        <end position="394"/>
    </location>
</feature>
<evidence type="ECO:0000256" key="5">
    <source>
        <dbReference type="PROSITE-ProRule" id="PRU00288"/>
    </source>
</evidence>
<feature type="compositionally biased region" description="Low complexity" evidence="6">
    <location>
        <begin position="138"/>
        <end position="148"/>
    </location>
</feature>
<feature type="compositionally biased region" description="Polar residues" evidence="6">
    <location>
        <begin position="156"/>
        <end position="185"/>
    </location>
</feature>
<dbReference type="PANTHER" id="PTHR46134:SF3">
    <property type="entry name" value="ARFGAP WITH FG REPEATS 1"/>
    <property type="match status" value="1"/>
</dbReference>
<sequence length="626" mass="63453">MASRRKQEEKNLKQIRELAALPYNKKCFDCDQKGPTYVNTTIGSFVCTSCSGILRGINPPHRVKSISMTTFTQQEIEFLQKHGNEYCRKVWLGLYDSRSQGMPESRDEQRVKDFMINKYEKRRWYVSPSEIPPPTPPSSTSSASTPETKPLKTLLGDNTPNLVVQNSVQSSPAISRPQSSQSTSALAPAPRGSPAQQKKSATMDLLGDLGGDPFATAAPPPVHGQPSLIPGMGTAAPPTVGGAGGMNGGFANFDQAFSSAPAPGFAPQPNTGLPPTMSSGAGDFGAFTSSTPAPAASGPAQGSTGSDKYAALADLFSTDSTNQTSLGSGTPNFGATFSGQPEGLQAASRPSNPYNLDWGPGGGSTGQSTLGISSSIGMSWGQSTSTTSSMARTQRLTEKLTLTSPPPPPPGAANPFLSSAAPSSTAPAAGTNPFFGGGGGGQPNGTFGAQPQTNMGGGFGQQAQIAGGTSFGSFGGVPTSSAGFGVPLSQTGFGGSQAGFGPAATSATPPSYNAAVYGGVGLQQGAQQPVSNGGWGNFSQGGGGQPQPQAQMAYGGQQQMNPYGGGGFGGAGMPGMSGGPQGGAMPQGGAYTQQQQQQFTGWGQKQAAGNPFMGAAPQANPSNPFL</sequence>
<protein>
    <submittedName>
        <fullName evidence="9">Arf-GAP domain and FG repeat-containing protein 1-like</fullName>
    </submittedName>
</protein>
<evidence type="ECO:0000256" key="6">
    <source>
        <dbReference type="SAM" id="MobiDB-lite"/>
    </source>
</evidence>
<feature type="compositionally biased region" description="Polar residues" evidence="6">
    <location>
        <begin position="320"/>
        <end position="339"/>
    </location>
</feature>
<dbReference type="Pfam" id="PF01412">
    <property type="entry name" value="ArfGap"/>
    <property type="match status" value="1"/>
</dbReference>
<dbReference type="OrthoDB" id="6036at2759"/>
<dbReference type="GeneID" id="118427013"/>
<evidence type="ECO:0000256" key="2">
    <source>
        <dbReference type="ARBA" id="ARBA00022737"/>
    </source>
</evidence>
<evidence type="ECO:0000256" key="4">
    <source>
        <dbReference type="ARBA" id="ARBA00022833"/>
    </source>
</evidence>
<dbReference type="AlphaFoldDB" id="A0A9J7M218"/>
<dbReference type="Proteomes" id="UP000001554">
    <property type="component" value="Chromosome 12"/>
</dbReference>
<feature type="region of interest" description="Disordered" evidence="6">
    <location>
        <begin position="578"/>
        <end position="626"/>
    </location>
</feature>
<proteinExistence type="predicted"/>
<keyword evidence="8" id="KW-1185">Reference proteome</keyword>
<dbReference type="InterPro" id="IPR037278">
    <property type="entry name" value="ARFGAP/RecO"/>
</dbReference>
<dbReference type="CDD" id="cd08838">
    <property type="entry name" value="ArfGap_AGFG"/>
    <property type="match status" value="1"/>
</dbReference>
<dbReference type="InterPro" id="IPR001164">
    <property type="entry name" value="ArfGAP_dom"/>
</dbReference>
<dbReference type="PRINTS" id="PR00405">
    <property type="entry name" value="REVINTRACTNG"/>
</dbReference>
<feature type="region of interest" description="Disordered" evidence="6">
    <location>
        <begin position="283"/>
        <end position="305"/>
    </location>
</feature>
<accession>A0A9J7M218</accession>
<feature type="region of interest" description="Disordered" evidence="6">
    <location>
        <begin position="320"/>
        <end position="464"/>
    </location>
</feature>
<dbReference type="FunFam" id="1.10.220.150:FF:000005">
    <property type="entry name" value="Arf-GAP domain and FG repeat-containing protein 1"/>
    <property type="match status" value="1"/>
</dbReference>
<dbReference type="OMA" id="MVCKQIW"/>
<keyword evidence="2" id="KW-0677">Repeat</keyword>
<organism evidence="8 9">
    <name type="scientific">Branchiostoma floridae</name>
    <name type="common">Florida lancelet</name>
    <name type="synonym">Amphioxus</name>
    <dbReference type="NCBI Taxonomy" id="7739"/>
    <lineage>
        <taxon>Eukaryota</taxon>
        <taxon>Metazoa</taxon>
        <taxon>Chordata</taxon>
        <taxon>Cephalochordata</taxon>
        <taxon>Leptocardii</taxon>
        <taxon>Amphioxiformes</taxon>
        <taxon>Branchiostomatidae</taxon>
        <taxon>Branchiostoma</taxon>
    </lineage>
</organism>
<feature type="region of interest" description="Disordered" evidence="6">
    <location>
        <begin position="127"/>
        <end position="228"/>
    </location>
</feature>
<evidence type="ECO:0000259" key="7">
    <source>
        <dbReference type="PROSITE" id="PS50115"/>
    </source>
</evidence>
<dbReference type="SMART" id="SM00105">
    <property type="entry name" value="ArfGap"/>
    <property type="match status" value="1"/>
</dbReference>
<evidence type="ECO:0000256" key="1">
    <source>
        <dbReference type="ARBA" id="ARBA00022723"/>
    </source>
</evidence>
<evidence type="ECO:0000313" key="9">
    <source>
        <dbReference type="RefSeq" id="XP_035692543.1"/>
    </source>
</evidence>
<feature type="compositionally biased region" description="Low complexity" evidence="6">
    <location>
        <begin position="587"/>
        <end position="606"/>
    </location>
</feature>
<dbReference type="InterPro" id="IPR038508">
    <property type="entry name" value="ArfGAP_dom_sf"/>
</dbReference>
<feature type="compositionally biased region" description="Low complexity" evidence="6">
    <location>
        <begin position="418"/>
        <end position="434"/>
    </location>
</feature>
<dbReference type="GO" id="GO:0005737">
    <property type="term" value="C:cytoplasm"/>
    <property type="evidence" value="ECO:0000318"/>
    <property type="project" value="GO_Central"/>
</dbReference>
<dbReference type="KEGG" id="bfo:118427013"/>
<dbReference type="GO" id="GO:0008270">
    <property type="term" value="F:zinc ion binding"/>
    <property type="evidence" value="ECO:0007669"/>
    <property type="project" value="UniProtKB-KW"/>
</dbReference>
<dbReference type="Gene3D" id="1.10.220.150">
    <property type="entry name" value="Arf GTPase activating protein"/>
    <property type="match status" value="1"/>
</dbReference>
<feature type="compositionally biased region" description="Low complexity" evidence="6">
    <location>
        <begin position="285"/>
        <end position="305"/>
    </location>
</feature>
<name>A0A9J7M218_BRAFL</name>
<dbReference type="PANTHER" id="PTHR46134">
    <property type="entry name" value="DRONGO, ISOFORM F"/>
    <property type="match status" value="1"/>
</dbReference>
<reference evidence="8" key="1">
    <citation type="journal article" date="2020" name="Nat. Ecol. Evol.">
        <title>Deeply conserved synteny resolves early events in vertebrate evolution.</title>
        <authorList>
            <person name="Simakov O."/>
            <person name="Marletaz F."/>
            <person name="Yue J.X."/>
            <person name="O'Connell B."/>
            <person name="Jenkins J."/>
            <person name="Brandt A."/>
            <person name="Calef R."/>
            <person name="Tung C.H."/>
            <person name="Huang T.K."/>
            <person name="Schmutz J."/>
            <person name="Satoh N."/>
            <person name="Yu J.K."/>
            <person name="Putnam N.H."/>
            <person name="Green R.E."/>
            <person name="Rokhsar D.S."/>
        </authorList>
    </citation>
    <scope>NUCLEOTIDE SEQUENCE [LARGE SCALE GENOMIC DNA]</scope>
    <source>
        <strain evidence="8">S238N-H82</strain>
    </source>
</reference>
<dbReference type="InterPro" id="IPR052248">
    <property type="entry name" value="Arf-GAP_FG-repeat_protein"/>
</dbReference>
<keyword evidence="3 5" id="KW-0863">Zinc-finger</keyword>
<reference evidence="9" key="2">
    <citation type="submission" date="2025-08" db="UniProtKB">
        <authorList>
            <consortium name="RefSeq"/>
        </authorList>
    </citation>
    <scope>IDENTIFICATION</scope>
    <source>
        <strain evidence="9">S238N-H82</strain>
        <tissue evidence="9">Testes</tissue>
    </source>
</reference>
<dbReference type="SUPFAM" id="SSF57863">
    <property type="entry name" value="ArfGap/RecO-like zinc finger"/>
    <property type="match status" value="1"/>
</dbReference>
<evidence type="ECO:0000256" key="3">
    <source>
        <dbReference type="ARBA" id="ARBA00022771"/>
    </source>
</evidence>
<keyword evidence="1" id="KW-0479">Metal-binding</keyword>
<dbReference type="PROSITE" id="PS50115">
    <property type="entry name" value="ARFGAP"/>
    <property type="match status" value="1"/>
</dbReference>
<evidence type="ECO:0000313" key="8">
    <source>
        <dbReference type="Proteomes" id="UP000001554"/>
    </source>
</evidence>